<gene>
    <name evidence="1" type="ORF">S01H1_76102</name>
</gene>
<comment type="caution">
    <text evidence="1">The sequence shown here is derived from an EMBL/GenBank/DDBJ whole genome shotgun (WGS) entry which is preliminary data.</text>
</comment>
<organism evidence="1">
    <name type="scientific">marine sediment metagenome</name>
    <dbReference type="NCBI Taxonomy" id="412755"/>
    <lineage>
        <taxon>unclassified sequences</taxon>
        <taxon>metagenomes</taxon>
        <taxon>ecological metagenomes</taxon>
    </lineage>
</organism>
<reference evidence="1" key="1">
    <citation type="journal article" date="2014" name="Front. Microbiol.">
        <title>High frequency of phylogenetically diverse reductive dehalogenase-homologous genes in deep subseafloor sedimentary metagenomes.</title>
        <authorList>
            <person name="Kawai M."/>
            <person name="Futagami T."/>
            <person name="Toyoda A."/>
            <person name="Takaki Y."/>
            <person name="Nishi S."/>
            <person name="Hori S."/>
            <person name="Arai W."/>
            <person name="Tsubouchi T."/>
            <person name="Morono Y."/>
            <person name="Uchiyama I."/>
            <person name="Ito T."/>
            <person name="Fujiyama A."/>
            <person name="Inagaki F."/>
            <person name="Takami H."/>
        </authorList>
    </citation>
    <scope>NUCLEOTIDE SEQUENCE</scope>
    <source>
        <strain evidence="1">Expedition CK06-06</strain>
    </source>
</reference>
<sequence length="56" mass="6470">MSILRPIVLNMKLTDTTNINRQTSKLANFMMPVNICPLFLYKYRRRIKTKAGGIAI</sequence>
<name>X0ZYC9_9ZZZZ</name>
<dbReference type="AlphaFoldDB" id="X0ZYC9"/>
<protein>
    <submittedName>
        <fullName evidence="1">Uncharacterized protein</fullName>
    </submittedName>
</protein>
<dbReference type="EMBL" id="BARS01051052">
    <property type="protein sequence ID" value="GAG53031.1"/>
    <property type="molecule type" value="Genomic_DNA"/>
</dbReference>
<proteinExistence type="predicted"/>
<evidence type="ECO:0000313" key="1">
    <source>
        <dbReference type="EMBL" id="GAG53031.1"/>
    </source>
</evidence>
<accession>X0ZYC9</accession>